<keyword evidence="3" id="KW-1185">Reference proteome</keyword>
<evidence type="ECO:0000313" key="2">
    <source>
        <dbReference type="EMBL" id="AKU97070.1"/>
    </source>
</evidence>
<sequence>MAWLERHGYIGRSSRTASEGTQVNDARRSPLEACVSIATQKETTRALASDDRQLDDRA</sequence>
<feature type="compositionally biased region" description="Polar residues" evidence="1">
    <location>
        <begin position="13"/>
        <end position="24"/>
    </location>
</feature>
<reference evidence="2 3" key="1">
    <citation type="submission" date="2015-08" db="EMBL/GenBank/DDBJ databases">
        <authorList>
            <person name="Babu N.S."/>
            <person name="Beckwith C.J."/>
            <person name="Beseler K.G."/>
            <person name="Brison A."/>
            <person name="Carone J.V."/>
            <person name="Caskin T.P."/>
            <person name="Diamond M."/>
            <person name="Durham M.E."/>
            <person name="Foxe J.M."/>
            <person name="Go M."/>
            <person name="Henderson B.A."/>
            <person name="Jones I.B."/>
            <person name="McGettigan J.A."/>
            <person name="Micheletti S.J."/>
            <person name="Nasrallah M.E."/>
            <person name="Ortiz D."/>
            <person name="Piller C.R."/>
            <person name="Privatt S.R."/>
            <person name="Schneider S.L."/>
            <person name="Sharp S."/>
            <person name="Smith T.C."/>
            <person name="Stanton J.D."/>
            <person name="Ullery H.E."/>
            <person name="Wilson R.J."/>
            <person name="Serrano M.G."/>
            <person name="Buck G."/>
            <person name="Lee V."/>
            <person name="Wang Y."/>
            <person name="Carvalho R."/>
            <person name="Voegtly L."/>
            <person name="Shi R."/>
            <person name="Duckworth R."/>
            <person name="Johnson A."/>
            <person name="Loviza R."/>
            <person name="Walstead R."/>
            <person name="Shah Z."/>
            <person name="Kiflezghi M."/>
            <person name="Wade K."/>
            <person name="Ball S.L."/>
            <person name="Bradley K.W."/>
            <person name="Asai D.J."/>
            <person name="Bowman C.A."/>
            <person name="Russell D.A."/>
            <person name="Pope W.H."/>
            <person name="Jacobs-Sera D."/>
            <person name="Hendrix R.W."/>
            <person name="Hatfull G.F."/>
        </authorList>
    </citation>
    <scope>NUCLEOTIDE SEQUENCE [LARGE SCALE GENOMIC DNA]</scope>
    <source>
        <strain evidence="2 3">DSM 27648</strain>
    </source>
</reference>
<dbReference type="Proteomes" id="UP000064967">
    <property type="component" value="Chromosome"/>
</dbReference>
<dbReference type="AlphaFoldDB" id="A0A0K1PU58"/>
<protein>
    <submittedName>
        <fullName evidence="2">Uncharacterized protein</fullName>
    </submittedName>
</protein>
<evidence type="ECO:0000313" key="3">
    <source>
        <dbReference type="Proteomes" id="UP000064967"/>
    </source>
</evidence>
<proteinExistence type="predicted"/>
<name>A0A0K1PU58_9BACT</name>
<dbReference type="KEGG" id="llu:AKJ09_03734"/>
<evidence type="ECO:0000256" key="1">
    <source>
        <dbReference type="SAM" id="MobiDB-lite"/>
    </source>
</evidence>
<feature type="region of interest" description="Disordered" evidence="1">
    <location>
        <begin position="1"/>
        <end position="28"/>
    </location>
</feature>
<dbReference type="EMBL" id="CP012333">
    <property type="protein sequence ID" value="AKU97070.1"/>
    <property type="molecule type" value="Genomic_DNA"/>
</dbReference>
<accession>A0A0K1PU58</accession>
<gene>
    <name evidence="2" type="ORF">AKJ09_03734</name>
</gene>
<organism evidence="2 3">
    <name type="scientific">Labilithrix luteola</name>
    <dbReference type="NCBI Taxonomy" id="1391654"/>
    <lineage>
        <taxon>Bacteria</taxon>
        <taxon>Pseudomonadati</taxon>
        <taxon>Myxococcota</taxon>
        <taxon>Polyangia</taxon>
        <taxon>Polyangiales</taxon>
        <taxon>Labilitrichaceae</taxon>
        <taxon>Labilithrix</taxon>
    </lineage>
</organism>